<dbReference type="AlphaFoldDB" id="A0A6L5YAW5"/>
<feature type="transmembrane region" description="Helical" evidence="6">
    <location>
        <begin position="15"/>
        <end position="37"/>
    </location>
</feature>
<feature type="transmembrane region" description="Helical" evidence="6">
    <location>
        <begin position="57"/>
        <end position="82"/>
    </location>
</feature>
<keyword evidence="3 6" id="KW-0812">Transmembrane</keyword>
<comment type="subcellular location">
    <subcellularLocation>
        <location evidence="1">Cell membrane</location>
        <topology evidence="1">Multi-pass membrane protein</topology>
    </subcellularLocation>
</comment>
<dbReference type="GO" id="GO:0043190">
    <property type="term" value="C:ATP-binding cassette (ABC) transporter complex"/>
    <property type="evidence" value="ECO:0007669"/>
    <property type="project" value="InterPro"/>
</dbReference>
<feature type="transmembrane region" description="Helical" evidence="6">
    <location>
        <begin position="341"/>
        <end position="363"/>
    </location>
</feature>
<name>A0A6L5YAW5_9BACT</name>
<evidence type="ECO:0000313" key="8">
    <source>
        <dbReference type="Proteomes" id="UP000473699"/>
    </source>
</evidence>
<dbReference type="InterPro" id="IPR005495">
    <property type="entry name" value="LptG/LptF_permease"/>
</dbReference>
<keyword evidence="8" id="KW-1185">Reference proteome</keyword>
<evidence type="ECO:0000256" key="4">
    <source>
        <dbReference type="ARBA" id="ARBA00022989"/>
    </source>
</evidence>
<dbReference type="PANTHER" id="PTHR33529:SF6">
    <property type="entry name" value="YJGP_YJGQ FAMILY PERMEASE"/>
    <property type="match status" value="1"/>
</dbReference>
<evidence type="ECO:0000256" key="1">
    <source>
        <dbReference type="ARBA" id="ARBA00004651"/>
    </source>
</evidence>
<evidence type="ECO:0000256" key="2">
    <source>
        <dbReference type="ARBA" id="ARBA00022475"/>
    </source>
</evidence>
<reference evidence="7 8" key="1">
    <citation type="submission" date="2019-08" db="EMBL/GenBank/DDBJ databases">
        <title>In-depth cultivation of the pig gut microbiome towards novel bacterial diversity and tailored functional studies.</title>
        <authorList>
            <person name="Wylensek D."/>
            <person name="Hitch T.C.A."/>
            <person name="Clavel T."/>
        </authorList>
    </citation>
    <scope>NUCLEOTIDE SEQUENCE [LARGE SCALE GENOMIC DNA]</scope>
    <source>
        <strain evidence="7 8">SM-530-WT-4B</strain>
    </source>
</reference>
<accession>A0A6L5YAW5</accession>
<dbReference type="GO" id="GO:0055085">
    <property type="term" value="P:transmembrane transport"/>
    <property type="evidence" value="ECO:0007669"/>
    <property type="project" value="InterPro"/>
</dbReference>
<dbReference type="Pfam" id="PF03739">
    <property type="entry name" value="LptF_LptG"/>
    <property type="match status" value="1"/>
</dbReference>
<evidence type="ECO:0000313" key="7">
    <source>
        <dbReference type="EMBL" id="MST54617.1"/>
    </source>
</evidence>
<evidence type="ECO:0000256" key="5">
    <source>
        <dbReference type="ARBA" id="ARBA00023136"/>
    </source>
</evidence>
<dbReference type="NCBIfam" id="TIGR04408">
    <property type="entry name" value="LptG_lptG"/>
    <property type="match status" value="1"/>
</dbReference>
<evidence type="ECO:0000256" key="6">
    <source>
        <dbReference type="SAM" id="Phobius"/>
    </source>
</evidence>
<feature type="transmembrane region" description="Helical" evidence="6">
    <location>
        <begin position="311"/>
        <end position="329"/>
    </location>
</feature>
<keyword evidence="4 6" id="KW-1133">Transmembrane helix</keyword>
<gene>
    <name evidence="7" type="primary">lptG</name>
    <name evidence="7" type="ORF">FYJ74_00925</name>
</gene>
<dbReference type="EMBL" id="VUNH01000001">
    <property type="protein sequence ID" value="MST54617.1"/>
    <property type="molecule type" value="Genomic_DNA"/>
</dbReference>
<dbReference type="InterPro" id="IPR030923">
    <property type="entry name" value="LptG"/>
</dbReference>
<dbReference type="Proteomes" id="UP000473699">
    <property type="component" value="Unassembled WGS sequence"/>
</dbReference>
<dbReference type="RefSeq" id="WP_154527747.1">
    <property type="nucleotide sequence ID" value="NZ_JAXDZJ010000157.1"/>
</dbReference>
<dbReference type="GO" id="GO:0015920">
    <property type="term" value="P:lipopolysaccharide transport"/>
    <property type="evidence" value="ECO:0007669"/>
    <property type="project" value="TreeGrafter"/>
</dbReference>
<feature type="transmembrane region" description="Helical" evidence="6">
    <location>
        <begin position="282"/>
        <end position="304"/>
    </location>
</feature>
<sequence length="368" mass="40430">MKPFRTLDRFIMRELMGPFLFGVMAFTLIMVAGGLLFKLADLIIEQGVSLGVAGRLFIYELPSVVVLTLPMSCLLASLLGFSKMSTNSEIVALKAAGISFSRIGRPVLVAAFGVTMISLALNETVVPLGKIAAQNVMRYEVAREKPALLKEQVFLRSSDPSSEGLRRIVYINKLYARSGTMDDVVVQEFKGADLVRLTTARKGTWIDGVWYLDDGDVFEVKGRNTVELTLHFERQALPIRLTPQQISRSTAKPDDMSCLELIKYIEILKAQGKSLEPLWVAFHLRLAVPWACVILALIGAALGVRPMRKGGASVGFGQSILIVFVYYVVMSMGRSLGQAGHIPPILGAWLPNILFFAGALLLARRADR</sequence>
<keyword evidence="5 6" id="KW-0472">Membrane</keyword>
<dbReference type="PANTHER" id="PTHR33529">
    <property type="entry name" value="SLR0882 PROTEIN-RELATED"/>
    <property type="match status" value="1"/>
</dbReference>
<organism evidence="7 8">
    <name type="scientific">Pyramidobacter porci</name>
    <dbReference type="NCBI Taxonomy" id="2605789"/>
    <lineage>
        <taxon>Bacteria</taxon>
        <taxon>Thermotogati</taxon>
        <taxon>Synergistota</taxon>
        <taxon>Synergistia</taxon>
        <taxon>Synergistales</taxon>
        <taxon>Dethiosulfovibrionaceae</taxon>
        <taxon>Pyramidobacter</taxon>
    </lineage>
</organism>
<proteinExistence type="predicted"/>
<evidence type="ECO:0000256" key="3">
    <source>
        <dbReference type="ARBA" id="ARBA00022692"/>
    </source>
</evidence>
<protein>
    <submittedName>
        <fullName evidence="7">LPS export ABC transporter permease LptG</fullName>
    </submittedName>
</protein>
<keyword evidence="2" id="KW-1003">Cell membrane</keyword>
<comment type="caution">
    <text evidence="7">The sequence shown here is derived from an EMBL/GenBank/DDBJ whole genome shotgun (WGS) entry which is preliminary data.</text>
</comment>